<dbReference type="EMBL" id="JACRTJ010000016">
    <property type="protein sequence ID" value="MBC8599019.1"/>
    <property type="molecule type" value="Genomic_DNA"/>
</dbReference>
<accession>A0ABR7NT16</accession>
<sequence>MRDHTVCLLKECDSGCKMALDSMAQIKGYVSDQKLKNTIDGYEKKHQAMEEEAYKQLKSLGEGGKEPEMMAAAFSRMSTGMKMLMKDDNRQAAKILMDGCSMGIQSICGFRNQYAGASRESMDLADRLIRTEEALRDEMKAYL</sequence>
<protein>
    <recommendedName>
        <fullName evidence="3">DUF2383 domain-containing protein</fullName>
    </recommendedName>
</protein>
<name>A0ABR7NT16_9FIRM</name>
<organism evidence="1 2">
    <name type="scientific">Enterocloster hominis</name>
    <name type="common">ex Liu et al. 2021</name>
    <dbReference type="NCBI Taxonomy" id="2763663"/>
    <lineage>
        <taxon>Bacteria</taxon>
        <taxon>Bacillati</taxon>
        <taxon>Bacillota</taxon>
        <taxon>Clostridia</taxon>
        <taxon>Lachnospirales</taxon>
        <taxon>Lachnospiraceae</taxon>
        <taxon>Enterocloster</taxon>
    </lineage>
</organism>
<proteinExistence type="predicted"/>
<reference evidence="1 2" key="1">
    <citation type="submission" date="2020-08" db="EMBL/GenBank/DDBJ databases">
        <title>Genome public.</title>
        <authorList>
            <person name="Liu C."/>
            <person name="Sun Q."/>
        </authorList>
    </citation>
    <scope>NUCLEOTIDE SEQUENCE [LARGE SCALE GENOMIC DNA]</scope>
    <source>
        <strain evidence="1 2">BX10</strain>
    </source>
</reference>
<dbReference type="RefSeq" id="WP_262427429.1">
    <property type="nucleotide sequence ID" value="NZ_JACRTJ010000016.1"/>
</dbReference>
<keyword evidence="2" id="KW-1185">Reference proteome</keyword>
<dbReference type="Proteomes" id="UP000647491">
    <property type="component" value="Unassembled WGS sequence"/>
</dbReference>
<comment type="caution">
    <text evidence="1">The sequence shown here is derived from an EMBL/GenBank/DDBJ whole genome shotgun (WGS) entry which is preliminary data.</text>
</comment>
<gene>
    <name evidence="1" type="ORF">H8708_07215</name>
</gene>
<evidence type="ECO:0000313" key="1">
    <source>
        <dbReference type="EMBL" id="MBC8599019.1"/>
    </source>
</evidence>
<evidence type="ECO:0008006" key="3">
    <source>
        <dbReference type="Google" id="ProtNLM"/>
    </source>
</evidence>
<evidence type="ECO:0000313" key="2">
    <source>
        <dbReference type="Proteomes" id="UP000647491"/>
    </source>
</evidence>